<evidence type="ECO:0000313" key="12">
    <source>
        <dbReference type="Proteomes" id="UP000664844"/>
    </source>
</evidence>
<evidence type="ECO:0000256" key="7">
    <source>
        <dbReference type="ARBA" id="ARBA00023315"/>
    </source>
</evidence>
<dbReference type="InterPro" id="IPR000101">
    <property type="entry name" value="GGT_peptidase"/>
</dbReference>
<comment type="catalytic activity">
    <reaction evidence="8 9">
        <text>an N-terminal (5-L-glutamyl)-[peptide] + an alpha-amino acid = 5-L-glutamyl amino acid + an N-terminal L-alpha-aminoacyl-[peptide]</text>
        <dbReference type="Rhea" id="RHEA:23904"/>
        <dbReference type="Rhea" id="RHEA-COMP:9780"/>
        <dbReference type="Rhea" id="RHEA-COMP:9795"/>
        <dbReference type="ChEBI" id="CHEBI:77644"/>
        <dbReference type="ChEBI" id="CHEBI:78597"/>
        <dbReference type="ChEBI" id="CHEBI:78599"/>
        <dbReference type="ChEBI" id="CHEBI:78608"/>
        <dbReference type="EC" id="2.3.2.2"/>
    </reaction>
</comment>
<keyword evidence="5 9" id="KW-0378">Hydrolase</keyword>
<dbReference type="GO" id="GO:0103068">
    <property type="term" value="F:leukotriene C4 gamma-glutamyl transferase activity"/>
    <property type="evidence" value="ECO:0007669"/>
    <property type="project" value="UniProtKB-EC"/>
</dbReference>
<organism evidence="11 12">
    <name type="scientific">Phormidium pseudopriestleyi FRX01</name>
    <dbReference type="NCBI Taxonomy" id="1759528"/>
    <lineage>
        <taxon>Bacteria</taxon>
        <taxon>Bacillati</taxon>
        <taxon>Cyanobacteriota</taxon>
        <taxon>Cyanophyceae</taxon>
        <taxon>Oscillatoriophycideae</taxon>
        <taxon>Oscillatoriales</taxon>
        <taxon>Oscillatoriaceae</taxon>
        <taxon>Phormidium</taxon>
    </lineage>
</organism>
<comment type="catalytic activity">
    <reaction evidence="2 9">
        <text>glutathione + H2O = L-cysteinylglycine + L-glutamate</text>
        <dbReference type="Rhea" id="RHEA:28807"/>
        <dbReference type="ChEBI" id="CHEBI:15377"/>
        <dbReference type="ChEBI" id="CHEBI:29985"/>
        <dbReference type="ChEBI" id="CHEBI:57925"/>
        <dbReference type="ChEBI" id="CHEBI:61694"/>
        <dbReference type="EC" id="3.4.19.13"/>
    </reaction>
</comment>
<evidence type="ECO:0000256" key="9">
    <source>
        <dbReference type="RuleBase" id="RU368036"/>
    </source>
</evidence>
<evidence type="ECO:0000313" key="11">
    <source>
        <dbReference type="EMBL" id="MBO0350396.1"/>
    </source>
</evidence>
<evidence type="ECO:0000256" key="10">
    <source>
        <dbReference type="SAM" id="Phobius"/>
    </source>
</evidence>
<comment type="pathway">
    <text evidence="9">Sulfur metabolism; glutathione metabolism.</text>
</comment>
<comment type="PTM">
    <text evidence="9">Cleaved by autocatalysis into a large and a small subunit.</text>
</comment>
<dbReference type="Pfam" id="PF01019">
    <property type="entry name" value="G_glu_transpept"/>
    <property type="match status" value="1"/>
</dbReference>
<evidence type="ECO:0000256" key="6">
    <source>
        <dbReference type="ARBA" id="ARBA00023145"/>
    </source>
</evidence>
<evidence type="ECO:0000256" key="1">
    <source>
        <dbReference type="ARBA" id="ARBA00001049"/>
    </source>
</evidence>
<keyword evidence="12" id="KW-1185">Reference proteome</keyword>
<dbReference type="PRINTS" id="PR01210">
    <property type="entry name" value="GGTRANSPTASE"/>
</dbReference>
<keyword evidence="6 9" id="KW-0865">Zymogen</keyword>
<dbReference type="PANTHER" id="PTHR43199">
    <property type="entry name" value="GLUTATHIONE HYDROLASE"/>
    <property type="match status" value="1"/>
</dbReference>
<evidence type="ECO:0000256" key="5">
    <source>
        <dbReference type="ARBA" id="ARBA00022801"/>
    </source>
</evidence>
<dbReference type="EMBL" id="JAFLQW010000401">
    <property type="protein sequence ID" value="MBO0350396.1"/>
    <property type="molecule type" value="Genomic_DNA"/>
</dbReference>
<dbReference type="EC" id="2.3.2.2" evidence="9"/>
<dbReference type="Gene3D" id="3.60.20.40">
    <property type="match status" value="1"/>
</dbReference>
<keyword evidence="4 9" id="KW-0808">Transferase</keyword>
<evidence type="ECO:0000256" key="8">
    <source>
        <dbReference type="ARBA" id="ARBA00047417"/>
    </source>
</evidence>
<keyword evidence="10" id="KW-0812">Transmembrane</keyword>
<dbReference type="PROSITE" id="PS00462">
    <property type="entry name" value="G_GLU_TRANSPEPTIDASE"/>
    <property type="match status" value="1"/>
</dbReference>
<reference evidence="11 12" key="1">
    <citation type="submission" date="2021-03" db="EMBL/GenBank/DDBJ databases">
        <title>Metabolic Capacity of the Antarctic Cyanobacterium Phormidium pseudopriestleyi that Sustains Oxygenic Photosynthesis in the Presence of Hydrogen Sulfide.</title>
        <authorList>
            <person name="Lumian J.E."/>
            <person name="Jungblut A.D."/>
            <person name="Dillon M.L."/>
            <person name="Hawes I."/>
            <person name="Doran P.T."/>
            <person name="Mackey T.J."/>
            <person name="Dick G.J."/>
            <person name="Grettenberger C.L."/>
            <person name="Sumner D.Y."/>
        </authorList>
    </citation>
    <scope>NUCLEOTIDE SEQUENCE [LARGE SCALE GENOMIC DNA]</scope>
    <source>
        <strain evidence="11 12">FRX01</strain>
    </source>
</reference>
<comment type="catalytic activity">
    <reaction evidence="1 9">
        <text>an S-substituted glutathione + H2O = an S-substituted L-cysteinylglycine + L-glutamate</text>
        <dbReference type="Rhea" id="RHEA:59468"/>
        <dbReference type="ChEBI" id="CHEBI:15377"/>
        <dbReference type="ChEBI" id="CHEBI:29985"/>
        <dbReference type="ChEBI" id="CHEBI:90779"/>
        <dbReference type="ChEBI" id="CHEBI:143103"/>
        <dbReference type="EC" id="3.4.19.13"/>
    </reaction>
</comment>
<keyword evidence="9" id="KW-0317">Glutathione biosynthesis</keyword>
<dbReference type="SUPFAM" id="SSF56235">
    <property type="entry name" value="N-terminal nucleophile aminohydrolases (Ntn hydrolases)"/>
    <property type="match status" value="1"/>
</dbReference>
<sequence>MHQVPPPFKTGLLRLMVAWAIAIPLSIVVEMAIFRSMNRPFPSLSQGLRFVNAQLSSNSHLANIPVSEGVAAKNGMVVTASMESSQVGLEILKAGGNAVDAAVAVGYALAVTHPCCGNLGGGGFMLIRQANGEEMFLDFRETAPLASTPQMYLDETGEVVEGLSRRGYLAVAVPGTVKGLDRALSRYGTLDRAQVMAGAISLARDGFILQPGDIDILNRSVEQFQEQPEVAAIFLKDGTTPYQVGDRLVQPDLANSLQLIADEGPDAFYTGPIAEKIVNASEQNGGILTLEDFSTYTVTESAPVECYYRGDRVISAPLPGGGTTLCQMLNVLDGYSVTELNRSETNRLHLMLSAMLYAFADRNTYLGDPAFVDNPGDRLLSPDYAAQLRRQIPQNQAIPPEPLFNQIPESTGTDTTHYSIVDRFGNAVSVTYTINSLFGAMEIAPGTGFFLNNEMDDFTAKPGVPNQFGLVQGTVNRIEPGKRPLSSMSPTIVTRNGQLFLVTGSPGGSTIPTTVLQVITHISDRNMTVAQAISHPRFHYQGLPNNVITEPLALSPDTVEQLAAMGYHIKSFSNWGAASSIAVEGDTLWGANDPRRPAGAALGY</sequence>
<dbReference type="InterPro" id="IPR029055">
    <property type="entry name" value="Ntn_hydrolases_N"/>
</dbReference>
<keyword evidence="7 9" id="KW-0012">Acyltransferase</keyword>
<dbReference type="Gene3D" id="1.10.246.130">
    <property type="match status" value="1"/>
</dbReference>
<evidence type="ECO:0000256" key="2">
    <source>
        <dbReference type="ARBA" id="ARBA00001089"/>
    </source>
</evidence>
<comment type="caution">
    <text evidence="11">The sequence shown here is derived from an EMBL/GenBank/DDBJ whole genome shotgun (WGS) entry which is preliminary data.</text>
</comment>
<dbReference type="RefSeq" id="WP_207088876.1">
    <property type="nucleotide sequence ID" value="NZ_JAFLQW010000401.1"/>
</dbReference>
<dbReference type="Proteomes" id="UP000664844">
    <property type="component" value="Unassembled WGS sequence"/>
</dbReference>
<evidence type="ECO:0000256" key="3">
    <source>
        <dbReference type="ARBA" id="ARBA00009381"/>
    </source>
</evidence>
<dbReference type="InterPro" id="IPR043137">
    <property type="entry name" value="GGT_ssub_C"/>
</dbReference>
<dbReference type="EC" id="3.4.19.13" evidence="9"/>
<dbReference type="NCBIfam" id="TIGR00066">
    <property type="entry name" value="g_glut_trans"/>
    <property type="match status" value="1"/>
</dbReference>
<dbReference type="PANTHER" id="PTHR43199:SF1">
    <property type="entry name" value="GLUTATHIONE HYDROLASE PROENZYME"/>
    <property type="match status" value="1"/>
</dbReference>
<accession>A0ABS3FUU5</accession>
<feature type="transmembrane region" description="Helical" evidence="10">
    <location>
        <begin position="12"/>
        <end position="34"/>
    </location>
</feature>
<keyword evidence="10" id="KW-0472">Membrane</keyword>
<gene>
    <name evidence="11" type="primary">ggt</name>
    <name evidence="11" type="ORF">J0895_15075</name>
</gene>
<keyword evidence="10" id="KW-1133">Transmembrane helix</keyword>
<evidence type="ECO:0000256" key="4">
    <source>
        <dbReference type="ARBA" id="ARBA00022679"/>
    </source>
</evidence>
<dbReference type="InterPro" id="IPR043138">
    <property type="entry name" value="GGT_lsub"/>
</dbReference>
<dbReference type="InterPro" id="IPR051792">
    <property type="entry name" value="GGT_bact"/>
</dbReference>
<protein>
    <recommendedName>
        <fullName evidence="9">Glutathione hydrolase proenzyme</fullName>
        <ecNumber evidence="9">2.3.2.2</ecNumber>
        <ecNumber evidence="9">3.4.19.13</ecNumber>
    </recommendedName>
    <component>
        <recommendedName>
            <fullName evidence="9">Glutathione hydrolase large chain</fullName>
        </recommendedName>
    </component>
    <component>
        <recommendedName>
            <fullName evidence="9">Glutathione hydrolase small chain</fullName>
        </recommendedName>
    </component>
</protein>
<proteinExistence type="inferred from homology"/>
<name>A0ABS3FUU5_9CYAN</name>
<comment type="subunit">
    <text evidence="9">This enzyme consists of two polypeptide chains, which are synthesized in precursor form from a single polypeptide.</text>
</comment>
<comment type="similarity">
    <text evidence="3 9">Belongs to the gamma-glutamyltransferase family.</text>
</comment>
<dbReference type="InterPro" id="IPR055262">
    <property type="entry name" value="GGT_CS"/>
</dbReference>